<evidence type="ECO:0000256" key="2">
    <source>
        <dbReference type="SAM" id="MobiDB-lite"/>
    </source>
</evidence>
<feature type="domain" description="OTU" evidence="3">
    <location>
        <begin position="14"/>
        <end position="140"/>
    </location>
</feature>
<dbReference type="Gene3D" id="3.90.70.80">
    <property type="match status" value="1"/>
</dbReference>
<dbReference type="InterPro" id="IPR046700">
    <property type="entry name" value="DUF6570"/>
</dbReference>
<dbReference type="InterPro" id="IPR050704">
    <property type="entry name" value="Peptidase_C85-like"/>
</dbReference>
<proteinExistence type="predicted"/>
<organism evidence="4 5">
    <name type="scientific">Parnassius mnemosyne</name>
    <name type="common">clouded apollo</name>
    <dbReference type="NCBI Taxonomy" id="213953"/>
    <lineage>
        <taxon>Eukaryota</taxon>
        <taxon>Metazoa</taxon>
        <taxon>Ecdysozoa</taxon>
        <taxon>Arthropoda</taxon>
        <taxon>Hexapoda</taxon>
        <taxon>Insecta</taxon>
        <taxon>Pterygota</taxon>
        <taxon>Neoptera</taxon>
        <taxon>Endopterygota</taxon>
        <taxon>Lepidoptera</taxon>
        <taxon>Glossata</taxon>
        <taxon>Ditrysia</taxon>
        <taxon>Papilionoidea</taxon>
        <taxon>Papilionidae</taxon>
        <taxon>Parnassiinae</taxon>
        <taxon>Parnassini</taxon>
        <taxon>Parnassius</taxon>
        <taxon>Driopa</taxon>
    </lineage>
</organism>
<protein>
    <recommendedName>
        <fullName evidence="3">OTU domain-containing protein</fullName>
    </recommendedName>
</protein>
<dbReference type="EMBL" id="CAVLGL010000093">
    <property type="protein sequence ID" value="CAK1596526.1"/>
    <property type="molecule type" value="Genomic_DNA"/>
</dbReference>
<feature type="coiled-coil region" evidence="1">
    <location>
        <begin position="326"/>
        <end position="353"/>
    </location>
</feature>
<sequence>MSIILKDDGELSGYQVVGMPKDGSCLFHSISFLVYGRTDSTCSIRSAIVAYVADHWDEMQVYTCDADVYTSAQSYMSDMMKPTTYGSASELMAAGKIYLFTFEVYENGILRGSFGDAGQKKGLRFTGSYLSGHYDVLIPIRDASPSSSPFHPITLNSVTSDTAICTLYDLNSTQSELNMKHKGKGGRPTKTKKGRPKVSELSRSEQLREAAARYRQKHPEKRRETVELYNSLHPGANRASVAQYSASHPEVNRAAVARYSASHPEVNQAAVSRYRASHPEVNRQNLARKRSTDKLKFKGNIETITRVLTTKLKDRLESEKIVKWTLHNRQRILEDLNKTANKLKEKIVAALEKLKICPESTDIKDKFEAFLGKSEHRSNQEPFYSEQAYKVYEDKEKPIEIDDTGKAKTFTNIKKMSKSLTWSCSDSLCVLNDGILLKLKNIFEVLSLQTTPQIYSMSVETGKLQENVNFINNVKSHFPHLRTIIREIYQIHSDCKLLDIDNSLATGNVDKLMELGKQPTVGSAVVERTPDSEKVEDEIIKSDKVAFKLFSKKSVDTPKLDCMSCNKLCYSRDISSIERLRKPISTDVWKQLLNYYNSSLITHSPYICHTCLAKIRANQMPAVCILNDMHVSTVPPEIAQLNDYENILIQRAKAFQVVVTMNPVANKRLPNRQMVKKVKGRTFHLPLPMEETLKKLPKPEDAIIENPELYIIVRSTPNKANIIWQDIVDVNKVYKALQYLKNVNEHYAYIKLTDLPNQLINIHENIQHNVTNTPDNTEEAILEDGTAALLTQITREKETDYEHYTIYPLNERRQNAPASELYQMLKVNTAPIDARDKDLDVKCFPHLYVEGKYGQFHNRQQKVTSSEFIKARLMSKHPQFRLNQQYLFFLLNDANMRQLNSGIFYKMNCANQRDKITVERYLQMLKNDELEGDLTAIFGRLRNTEQFWKKPRNDVNCMTQNYGPAIWFLTMSPS</sequence>
<dbReference type="InterPro" id="IPR003323">
    <property type="entry name" value="OTU_dom"/>
</dbReference>
<dbReference type="GO" id="GO:0004843">
    <property type="term" value="F:cysteine-type deubiquitinase activity"/>
    <property type="evidence" value="ECO:0007669"/>
    <property type="project" value="TreeGrafter"/>
</dbReference>
<dbReference type="PROSITE" id="PS50802">
    <property type="entry name" value="OTU"/>
    <property type="match status" value="1"/>
</dbReference>
<evidence type="ECO:0000313" key="5">
    <source>
        <dbReference type="Proteomes" id="UP001314205"/>
    </source>
</evidence>
<keyword evidence="1" id="KW-0175">Coiled coil</keyword>
<dbReference type="PANTHER" id="PTHR12419">
    <property type="entry name" value="OTU DOMAIN CONTAINING PROTEIN"/>
    <property type="match status" value="1"/>
</dbReference>
<evidence type="ECO:0000259" key="3">
    <source>
        <dbReference type="PROSITE" id="PS50802"/>
    </source>
</evidence>
<accession>A0AAV1LN26</accession>
<name>A0AAV1LN26_9NEOP</name>
<feature type="compositionally biased region" description="Basic residues" evidence="2">
    <location>
        <begin position="180"/>
        <end position="196"/>
    </location>
</feature>
<feature type="compositionally biased region" description="Basic and acidic residues" evidence="2">
    <location>
        <begin position="197"/>
        <end position="212"/>
    </location>
</feature>
<dbReference type="Pfam" id="PF02338">
    <property type="entry name" value="OTU"/>
    <property type="match status" value="1"/>
</dbReference>
<dbReference type="CDD" id="cd22757">
    <property type="entry name" value="OTU_P87_VP80-like"/>
    <property type="match status" value="1"/>
</dbReference>
<feature type="region of interest" description="Disordered" evidence="2">
    <location>
        <begin position="177"/>
        <end position="223"/>
    </location>
</feature>
<dbReference type="InterPro" id="IPR038765">
    <property type="entry name" value="Papain-like_cys_pep_sf"/>
</dbReference>
<keyword evidence="5" id="KW-1185">Reference proteome</keyword>
<evidence type="ECO:0000256" key="1">
    <source>
        <dbReference type="SAM" id="Coils"/>
    </source>
</evidence>
<reference evidence="4 5" key="1">
    <citation type="submission" date="2023-11" db="EMBL/GenBank/DDBJ databases">
        <authorList>
            <person name="Hedman E."/>
            <person name="Englund M."/>
            <person name="Stromberg M."/>
            <person name="Nyberg Akerstrom W."/>
            <person name="Nylinder S."/>
            <person name="Jareborg N."/>
            <person name="Kallberg Y."/>
            <person name="Kronander E."/>
        </authorList>
    </citation>
    <scope>NUCLEOTIDE SEQUENCE [LARGE SCALE GENOMIC DNA]</scope>
</reference>
<gene>
    <name evidence="4" type="ORF">PARMNEM_LOCUS15862</name>
</gene>
<dbReference type="Pfam" id="PF20209">
    <property type="entry name" value="DUF6570"/>
    <property type="match status" value="1"/>
</dbReference>
<dbReference type="GO" id="GO:0016579">
    <property type="term" value="P:protein deubiquitination"/>
    <property type="evidence" value="ECO:0007669"/>
    <property type="project" value="TreeGrafter"/>
</dbReference>
<dbReference type="SUPFAM" id="SSF54001">
    <property type="entry name" value="Cysteine proteinases"/>
    <property type="match status" value="1"/>
</dbReference>
<dbReference type="Proteomes" id="UP001314205">
    <property type="component" value="Unassembled WGS sequence"/>
</dbReference>
<comment type="caution">
    <text evidence="4">The sequence shown here is derived from an EMBL/GenBank/DDBJ whole genome shotgun (WGS) entry which is preliminary data.</text>
</comment>
<dbReference type="AlphaFoldDB" id="A0AAV1LN26"/>
<evidence type="ECO:0000313" key="4">
    <source>
        <dbReference type="EMBL" id="CAK1596526.1"/>
    </source>
</evidence>